<accession>A0A918XUE9</accession>
<organism evidence="1 2">
    <name type="scientific">Thalassobaculum fulvum</name>
    <dbReference type="NCBI Taxonomy" id="1633335"/>
    <lineage>
        <taxon>Bacteria</taxon>
        <taxon>Pseudomonadati</taxon>
        <taxon>Pseudomonadota</taxon>
        <taxon>Alphaproteobacteria</taxon>
        <taxon>Rhodospirillales</taxon>
        <taxon>Thalassobaculaceae</taxon>
        <taxon>Thalassobaculum</taxon>
    </lineage>
</organism>
<dbReference type="Proteomes" id="UP000630353">
    <property type="component" value="Unassembled WGS sequence"/>
</dbReference>
<gene>
    <name evidence="1" type="ORF">GCM10017083_35010</name>
</gene>
<name>A0A918XUE9_9PROT</name>
<protein>
    <submittedName>
        <fullName evidence="1">Uncharacterized protein</fullName>
    </submittedName>
</protein>
<evidence type="ECO:0000313" key="1">
    <source>
        <dbReference type="EMBL" id="GHD55721.1"/>
    </source>
</evidence>
<comment type="caution">
    <text evidence="1">The sequence shown here is derived from an EMBL/GenBank/DDBJ whole genome shotgun (WGS) entry which is preliminary data.</text>
</comment>
<proteinExistence type="predicted"/>
<sequence>MMLNEAAASAIIRAPASGAGIGRGRGVDPAVTAAPYAPCCTATSAGAERVLWQSFLPALHFDLIPAKRSAIRDRPGFR</sequence>
<dbReference type="EMBL" id="BMZS01000008">
    <property type="protein sequence ID" value="GHD55721.1"/>
    <property type="molecule type" value="Genomic_DNA"/>
</dbReference>
<reference evidence="1" key="1">
    <citation type="journal article" date="2014" name="Int. J. Syst. Evol. Microbiol.">
        <title>Complete genome sequence of Corynebacterium casei LMG S-19264T (=DSM 44701T), isolated from a smear-ripened cheese.</title>
        <authorList>
            <consortium name="US DOE Joint Genome Institute (JGI-PGF)"/>
            <person name="Walter F."/>
            <person name="Albersmeier A."/>
            <person name="Kalinowski J."/>
            <person name="Ruckert C."/>
        </authorList>
    </citation>
    <scope>NUCLEOTIDE SEQUENCE</scope>
    <source>
        <strain evidence="1">KCTC 42651</strain>
    </source>
</reference>
<keyword evidence="2" id="KW-1185">Reference proteome</keyword>
<reference evidence="1" key="2">
    <citation type="submission" date="2020-09" db="EMBL/GenBank/DDBJ databases">
        <authorList>
            <person name="Sun Q."/>
            <person name="Kim S."/>
        </authorList>
    </citation>
    <scope>NUCLEOTIDE SEQUENCE</scope>
    <source>
        <strain evidence="1">KCTC 42651</strain>
    </source>
</reference>
<dbReference type="AlphaFoldDB" id="A0A918XUE9"/>
<evidence type="ECO:0000313" key="2">
    <source>
        <dbReference type="Proteomes" id="UP000630353"/>
    </source>
</evidence>